<reference evidence="1" key="1">
    <citation type="journal article" date="2020" name="Stud. Mycol.">
        <title>101 Dothideomycetes genomes: a test case for predicting lifestyles and emergence of pathogens.</title>
        <authorList>
            <person name="Haridas S."/>
            <person name="Albert R."/>
            <person name="Binder M."/>
            <person name="Bloem J."/>
            <person name="Labutti K."/>
            <person name="Salamov A."/>
            <person name="Andreopoulos B."/>
            <person name="Baker S."/>
            <person name="Barry K."/>
            <person name="Bills G."/>
            <person name="Bluhm B."/>
            <person name="Cannon C."/>
            <person name="Castanera R."/>
            <person name="Culley D."/>
            <person name="Daum C."/>
            <person name="Ezra D."/>
            <person name="Gonzalez J."/>
            <person name="Henrissat B."/>
            <person name="Kuo A."/>
            <person name="Liang C."/>
            <person name="Lipzen A."/>
            <person name="Lutzoni F."/>
            <person name="Magnuson J."/>
            <person name="Mondo S."/>
            <person name="Nolan M."/>
            <person name="Ohm R."/>
            <person name="Pangilinan J."/>
            <person name="Park H.-J."/>
            <person name="Ramirez L."/>
            <person name="Alfaro M."/>
            <person name="Sun H."/>
            <person name="Tritt A."/>
            <person name="Yoshinaga Y."/>
            <person name="Zwiers L.-H."/>
            <person name="Turgeon B."/>
            <person name="Goodwin S."/>
            <person name="Spatafora J."/>
            <person name="Crous P."/>
            <person name="Grigoriev I."/>
        </authorList>
    </citation>
    <scope>NUCLEOTIDE SEQUENCE</scope>
    <source>
        <strain evidence="1">ATCC 200398</strain>
    </source>
</reference>
<protein>
    <submittedName>
        <fullName evidence="1">Uncharacterized protein</fullName>
    </submittedName>
</protein>
<evidence type="ECO:0000313" key="2">
    <source>
        <dbReference type="Proteomes" id="UP000799755"/>
    </source>
</evidence>
<dbReference type="Proteomes" id="UP000799755">
    <property type="component" value="Unassembled WGS sequence"/>
</dbReference>
<evidence type="ECO:0000313" key="1">
    <source>
        <dbReference type="EMBL" id="KAF2466193.1"/>
    </source>
</evidence>
<proteinExistence type="predicted"/>
<comment type="caution">
    <text evidence="1">The sequence shown here is derived from an EMBL/GenBank/DDBJ whole genome shotgun (WGS) entry which is preliminary data.</text>
</comment>
<dbReference type="EMBL" id="MU003526">
    <property type="protein sequence ID" value="KAF2466193.1"/>
    <property type="molecule type" value="Genomic_DNA"/>
</dbReference>
<name>A0ACB6QHY4_9PLEO</name>
<accession>A0ACB6QHY4</accession>
<organism evidence="1 2">
    <name type="scientific">Lindgomyces ingoldianus</name>
    <dbReference type="NCBI Taxonomy" id="673940"/>
    <lineage>
        <taxon>Eukaryota</taxon>
        <taxon>Fungi</taxon>
        <taxon>Dikarya</taxon>
        <taxon>Ascomycota</taxon>
        <taxon>Pezizomycotina</taxon>
        <taxon>Dothideomycetes</taxon>
        <taxon>Pleosporomycetidae</taxon>
        <taxon>Pleosporales</taxon>
        <taxon>Lindgomycetaceae</taxon>
        <taxon>Lindgomyces</taxon>
    </lineage>
</organism>
<gene>
    <name evidence="1" type="ORF">BDR25DRAFT_294330</name>
</gene>
<keyword evidence="2" id="KW-1185">Reference proteome</keyword>
<sequence length="539" mass="60188">MSPASAFTNGFSSNESSTVMNGTIAHLSLLNGVNGNGGLINDSSSTLLEARVEQVVRHDIEKTELLRELLLRYQFLSEQYKTELEQNARERQSYREFHHKFEQLKQHNQALSHCVDRDPFVLVLIDGDGMIFLDEFIRAGEAGGRQAAAKLYSSITQYVQRELQNVPTEFRVVCRIYANVSGLAEVLVRCGVIEEVSPYHSFALGFTRGKTLFDFVDVGPGKDRADEKLIGTFKLYVNDFHCRHIFFGCSHDNGYARVLEDLCTEEHYLEKITLMEGVPFEKELLMLPFKTKKFPGIFRDFKLQLWGALPTMAPGTNGYPPTSAKVYPAFAGLPSRFPAPIRQSSAPQTPTMGRIAPSLQHTPSSSTLGENDAGIESKNIPVMNWAAKAAAPPPPTAESPVYKPTNREEVIARNRSGQRVDPPCRDYDKAEVDRVKKIKLCNVHFLRRECPYGTNCTHKHDYCPSNAEIAVLRLVARMAPCINGSACQDVKCIYGHRCPAPEAKNPVKGAKTCIFGSECKFPVELHNLDCNVVKTLVIR</sequence>